<evidence type="ECO:0008006" key="11">
    <source>
        <dbReference type="Google" id="ProtNLM"/>
    </source>
</evidence>
<accession>A0ABP5A9W5</accession>
<dbReference type="InterPro" id="IPR039428">
    <property type="entry name" value="NUOK/Mnh_C1-like"/>
</dbReference>
<evidence type="ECO:0000256" key="8">
    <source>
        <dbReference type="SAM" id="Phobius"/>
    </source>
</evidence>
<dbReference type="Pfam" id="PF00420">
    <property type="entry name" value="Oxidored_q2"/>
    <property type="match status" value="1"/>
</dbReference>
<keyword evidence="6 8" id="KW-0472">Membrane</keyword>
<feature type="transmembrane region" description="Helical" evidence="8">
    <location>
        <begin position="70"/>
        <end position="92"/>
    </location>
</feature>
<comment type="caution">
    <text evidence="9">The sequence shown here is derived from an EMBL/GenBank/DDBJ whole genome shotgun (WGS) entry which is preliminary data.</text>
</comment>
<feature type="region of interest" description="Disordered" evidence="7">
    <location>
        <begin position="126"/>
        <end position="149"/>
    </location>
</feature>
<dbReference type="Proteomes" id="UP001501612">
    <property type="component" value="Unassembled WGS sequence"/>
</dbReference>
<evidence type="ECO:0000256" key="2">
    <source>
        <dbReference type="ARBA" id="ARBA00010388"/>
    </source>
</evidence>
<evidence type="ECO:0000313" key="9">
    <source>
        <dbReference type="EMBL" id="GAA1908100.1"/>
    </source>
</evidence>
<comment type="subcellular location">
    <subcellularLocation>
        <location evidence="1">Cell membrane</location>
        <topology evidence="1">Multi-pass membrane protein</topology>
    </subcellularLocation>
</comment>
<name>A0ABP5A9W5_9ACTN</name>
<dbReference type="InterPro" id="IPR050601">
    <property type="entry name" value="CPA3_antiporter_subunitC"/>
</dbReference>
<evidence type="ECO:0000256" key="1">
    <source>
        <dbReference type="ARBA" id="ARBA00004651"/>
    </source>
</evidence>
<keyword evidence="10" id="KW-1185">Reference proteome</keyword>
<protein>
    <recommendedName>
        <fullName evidence="11">Na(+)/H(+) antiporter subunit C</fullName>
    </recommendedName>
</protein>
<keyword evidence="3" id="KW-1003">Cell membrane</keyword>
<sequence>MSVSLTLVVTAAVLVGTGVYLMLERSLTRVLVGLVLLSNGVNVAFLIASGRAGEAPLVVDGRDPADMADPLPQALVLTAIVITLGTTAFLLAMAHRSWQLNGNDDVQDDIEDATIRRLALADDVSEGYEIEGHGDDDADAADHPEEDRG</sequence>
<feature type="transmembrane region" description="Helical" evidence="8">
    <location>
        <begin position="30"/>
        <end position="50"/>
    </location>
</feature>
<reference evidence="10" key="1">
    <citation type="journal article" date="2019" name="Int. J. Syst. Evol. Microbiol.">
        <title>The Global Catalogue of Microorganisms (GCM) 10K type strain sequencing project: providing services to taxonomists for standard genome sequencing and annotation.</title>
        <authorList>
            <consortium name="The Broad Institute Genomics Platform"/>
            <consortium name="The Broad Institute Genome Sequencing Center for Infectious Disease"/>
            <person name="Wu L."/>
            <person name="Ma J."/>
        </authorList>
    </citation>
    <scope>NUCLEOTIDE SEQUENCE [LARGE SCALE GENOMIC DNA]</scope>
    <source>
        <strain evidence="10">JCM 14046</strain>
    </source>
</reference>
<comment type="similarity">
    <text evidence="2">Belongs to the CPA3 antiporters (TC 2.A.63) subunit C family.</text>
</comment>
<dbReference type="EMBL" id="BAAAMY010000001">
    <property type="protein sequence ID" value="GAA1908100.1"/>
    <property type="molecule type" value="Genomic_DNA"/>
</dbReference>
<organism evidence="9 10">
    <name type="scientific">Nocardioides lentus</name>
    <dbReference type="NCBI Taxonomy" id="338077"/>
    <lineage>
        <taxon>Bacteria</taxon>
        <taxon>Bacillati</taxon>
        <taxon>Actinomycetota</taxon>
        <taxon>Actinomycetes</taxon>
        <taxon>Propionibacteriales</taxon>
        <taxon>Nocardioidaceae</taxon>
        <taxon>Nocardioides</taxon>
    </lineage>
</organism>
<feature type="transmembrane region" description="Helical" evidence="8">
    <location>
        <begin position="6"/>
        <end position="23"/>
    </location>
</feature>
<proteinExistence type="inferred from homology"/>
<feature type="compositionally biased region" description="Basic and acidic residues" evidence="7">
    <location>
        <begin position="130"/>
        <end position="149"/>
    </location>
</feature>
<evidence type="ECO:0000256" key="7">
    <source>
        <dbReference type="SAM" id="MobiDB-lite"/>
    </source>
</evidence>
<dbReference type="RefSeq" id="WP_344003568.1">
    <property type="nucleotide sequence ID" value="NZ_BAAAMY010000001.1"/>
</dbReference>
<evidence type="ECO:0000256" key="6">
    <source>
        <dbReference type="ARBA" id="ARBA00023136"/>
    </source>
</evidence>
<gene>
    <name evidence="9" type="ORF">GCM10009737_06290</name>
</gene>
<dbReference type="NCBIfam" id="NF005929">
    <property type="entry name" value="PRK07946.1"/>
    <property type="match status" value="1"/>
</dbReference>
<dbReference type="PANTHER" id="PTHR34583">
    <property type="entry name" value="ANTIPORTER SUBUNIT MNHC2-RELATED"/>
    <property type="match status" value="1"/>
</dbReference>
<evidence type="ECO:0000256" key="3">
    <source>
        <dbReference type="ARBA" id="ARBA00022475"/>
    </source>
</evidence>
<evidence type="ECO:0000256" key="4">
    <source>
        <dbReference type="ARBA" id="ARBA00022692"/>
    </source>
</evidence>
<dbReference type="Gene3D" id="1.10.287.3510">
    <property type="match status" value="1"/>
</dbReference>
<evidence type="ECO:0000256" key="5">
    <source>
        <dbReference type="ARBA" id="ARBA00022989"/>
    </source>
</evidence>
<keyword evidence="5 8" id="KW-1133">Transmembrane helix</keyword>
<evidence type="ECO:0000313" key="10">
    <source>
        <dbReference type="Proteomes" id="UP001501612"/>
    </source>
</evidence>
<dbReference type="PANTHER" id="PTHR34583:SF2">
    <property type="entry name" value="ANTIPORTER SUBUNIT MNHC2-RELATED"/>
    <property type="match status" value="1"/>
</dbReference>
<keyword evidence="4 8" id="KW-0812">Transmembrane</keyword>